<accession>A0A974BVE1</accession>
<sequence>MLSIKIRIWRYYWPRKIPQTRVFLMIDLLTHRGHHLGSTDVTNVCIFISLSSLRSNIFGTCHKLVVAQTDKTVLKFKDTSNLKTQTGMWR</sequence>
<reference evidence="2" key="1">
    <citation type="journal article" date="2016" name="Nature">
        <title>Genome evolution in the allotetraploid frog Xenopus laevis.</title>
        <authorList>
            <person name="Session A.M."/>
            <person name="Uno Y."/>
            <person name="Kwon T."/>
            <person name="Chapman J.A."/>
            <person name="Toyoda A."/>
            <person name="Takahashi S."/>
            <person name="Fukui A."/>
            <person name="Hikosaka A."/>
            <person name="Suzuki A."/>
            <person name="Kondo M."/>
            <person name="van Heeringen S.J."/>
            <person name="Quigley I."/>
            <person name="Heinz S."/>
            <person name="Ogino H."/>
            <person name="Ochi H."/>
            <person name="Hellsten U."/>
            <person name="Lyons J.B."/>
            <person name="Simakov O."/>
            <person name="Putnam N."/>
            <person name="Stites J."/>
            <person name="Kuroki Y."/>
            <person name="Tanaka T."/>
            <person name="Michiue T."/>
            <person name="Watanabe M."/>
            <person name="Bogdanovic O."/>
            <person name="Lister R."/>
            <person name="Georgiou G."/>
            <person name="Paranjpe S.S."/>
            <person name="van Kruijsbergen I."/>
            <person name="Shu S."/>
            <person name="Carlson J."/>
            <person name="Kinoshita T."/>
            <person name="Ohta Y."/>
            <person name="Mawaribuchi S."/>
            <person name="Jenkins J."/>
            <person name="Grimwood J."/>
            <person name="Schmutz J."/>
            <person name="Mitros T."/>
            <person name="Mozaffari S.V."/>
            <person name="Suzuki Y."/>
            <person name="Haramoto Y."/>
            <person name="Yamamoto T.S."/>
            <person name="Takagi C."/>
            <person name="Heald R."/>
            <person name="Miller K."/>
            <person name="Haudenschild C."/>
            <person name="Kitzman J."/>
            <person name="Nakayama T."/>
            <person name="Izutsu Y."/>
            <person name="Robert J."/>
            <person name="Fortriede J."/>
            <person name="Burns K."/>
            <person name="Lotay V."/>
            <person name="Karimi K."/>
            <person name="Yasuoka Y."/>
            <person name="Dichmann D.S."/>
            <person name="Flajnik M.F."/>
            <person name="Houston D.W."/>
            <person name="Shendure J."/>
            <person name="DuPasquier L."/>
            <person name="Vize P.D."/>
            <person name="Zorn A.M."/>
            <person name="Ito M."/>
            <person name="Marcotte E.M."/>
            <person name="Wallingford J.B."/>
            <person name="Ito Y."/>
            <person name="Asashima M."/>
            <person name="Ueno N."/>
            <person name="Matsuda Y."/>
            <person name="Veenstra G.J."/>
            <person name="Fujiyama A."/>
            <person name="Harland R.M."/>
            <person name="Taira M."/>
            <person name="Rokhsar D.S."/>
        </authorList>
    </citation>
    <scope>NUCLEOTIDE SEQUENCE [LARGE SCALE GENOMIC DNA]</scope>
    <source>
        <strain evidence="2">J</strain>
    </source>
</reference>
<evidence type="ECO:0000313" key="2">
    <source>
        <dbReference type="Proteomes" id="UP000694892"/>
    </source>
</evidence>
<organism evidence="1 2">
    <name type="scientific">Xenopus laevis</name>
    <name type="common">African clawed frog</name>
    <dbReference type="NCBI Taxonomy" id="8355"/>
    <lineage>
        <taxon>Eukaryota</taxon>
        <taxon>Metazoa</taxon>
        <taxon>Chordata</taxon>
        <taxon>Craniata</taxon>
        <taxon>Vertebrata</taxon>
        <taxon>Euteleostomi</taxon>
        <taxon>Amphibia</taxon>
        <taxon>Batrachia</taxon>
        <taxon>Anura</taxon>
        <taxon>Pipoidea</taxon>
        <taxon>Pipidae</taxon>
        <taxon>Xenopodinae</taxon>
        <taxon>Xenopus</taxon>
        <taxon>Xenopus</taxon>
    </lineage>
</organism>
<evidence type="ECO:0000313" key="1">
    <source>
        <dbReference type="EMBL" id="OCT61477.1"/>
    </source>
</evidence>
<name>A0A974BVE1_XENLA</name>
<gene>
    <name evidence="1" type="ORF">XELAEV_18047502mg</name>
</gene>
<dbReference type="EMBL" id="CM004483">
    <property type="protein sequence ID" value="OCT61477.1"/>
    <property type="molecule type" value="Genomic_DNA"/>
</dbReference>
<dbReference type="AlphaFoldDB" id="A0A974BVE1"/>
<proteinExistence type="predicted"/>
<protein>
    <submittedName>
        <fullName evidence="1">Uncharacterized protein</fullName>
    </submittedName>
</protein>
<dbReference type="Proteomes" id="UP000694892">
    <property type="component" value="Chromosome 9_10S"/>
</dbReference>